<keyword evidence="3" id="KW-1185">Reference proteome</keyword>
<feature type="region of interest" description="Disordered" evidence="1">
    <location>
        <begin position="1"/>
        <end position="68"/>
    </location>
</feature>
<feature type="region of interest" description="Disordered" evidence="1">
    <location>
        <begin position="323"/>
        <end position="354"/>
    </location>
</feature>
<proteinExistence type="predicted"/>
<dbReference type="Proteomes" id="UP000224006">
    <property type="component" value="Chromosome IV"/>
</dbReference>
<comment type="caution">
    <text evidence="2">The sequence shown here is derived from an EMBL/GenBank/DDBJ whole genome shotgun (WGS) entry which is preliminary data.</text>
</comment>
<dbReference type="AlphaFoldDB" id="A0A2A9MCK2"/>
<organism evidence="2 3">
    <name type="scientific">Besnoitia besnoiti</name>
    <name type="common">Apicomplexan protozoan</name>
    <dbReference type="NCBI Taxonomy" id="94643"/>
    <lineage>
        <taxon>Eukaryota</taxon>
        <taxon>Sar</taxon>
        <taxon>Alveolata</taxon>
        <taxon>Apicomplexa</taxon>
        <taxon>Conoidasida</taxon>
        <taxon>Coccidia</taxon>
        <taxon>Eucoccidiorida</taxon>
        <taxon>Eimeriorina</taxon>
        <taxon>Sarcocystidae</taxon>
        <taxon>Besnoitia</taxon>
    </lineage>
</organism>
<reference evidence="2 3" key="1">
    <citation type="submission" date="2017-09" db="EMBL/GenBank/DDBJ databases">
        <title>Genome sequencing of Besnoitia besnoiti strain Bb-Ger1.</title>
        <authorList>
            <person name="Schares G."/>
            <person name="Venepally P."/>
            <person name="Lorenzi H.A."/>
        </authorList>
    </citation>
    <scope>NUCLEOTIDE SEQUENCE [LARGE SCALE GENOMIC DNA]</scope>
    <source>
        <strain evidence="2 3">Bb-Ger1</strain>
    </source>
</reference>
<protein>
    <submittedName>
        <fullName evidence="2">Uncharacterized protein</fullName>
    </submittedName>
</protein>
<dbReference type="EMBL" id="NWUJ01000004">
    <property type="protein sequence ID" value="PFH35715.1"/>
    <property type="molecule type" value="Genomic_DNA"/>
</dbReference>
<gene>
    <name evidence="2" type="ORF">BESB_053660</name>
</gene>
<evidence type="ECO:0000313" key="3">
    <source>
        <dbReference type="Proteomes" id="UP000224006"/>
    </source>
</evidence>
<accession>A0A2A9MCK2</accession>
<dbReference type="VEuPathDB" id="ToxoDB:BESB_053660"/>
<dbReference type="GeneID" id="40310295"/>
<dbReference type="KEGG" id="bbes:BESB_053660"/>
<evidence type="ECO:0000256" key="1">
    <source>
        <dbReference type="SAM" id="MobiDB-lite"/>
    </source>
</evidence>
<feature type="compositionally biased region" description="Polar residues" evidence="1">
    <location>
        <begin position="9"/>
        <end position="21"/>
    </location>
</feature>
<name>A0A2A9MCK2_BESBE</name>
<dbReference type="RefSeq" id="XP_029219724.1">
    <property type="nucleotide sequence ID" value="XM_029363801.1"/>
</dbReference>
<evidence type="ECO:0000313" key="2">
    <source>
        <dbReference type="EMBL" id="PFH35715.1"/>
    </source>
</evidence>
<sequence>MAKSIHGPSVSNTHGTASTTLRPEVGFDPVPTYPPLSLSPGEDLGKHALSDTANECPPPHFATAHVSSRGGAANAFARSVEPATGPSTGRISSQRGKVATITGLPCDYCPSTRAAEDIAKNYSNLVCSRAARASGSRTTVPLDEISSRSAGPAPMPSDVFPIFPQEWHERPRRQDKTIHIAKAYTEHLIHHREGSEAPLSPHVSAVKIGSVYAQQLLTRQLEALQRTWKAATGYTSELYQMASSAAPPMSLSAQQMIVRNTETDDVDAVPMGLSGTPVSLVDDCCRHEPQAETKRVFTGETEGPQPHEEGRWKVLAEHVTSRERIHQPAARVAAAERSSLDKPPEELHTMKQKPFPINPEFQRWAVEWKQLDSEYG</sequence>
<feature type="compositionally biased region" description="Basic and acidic residues" evidence="1">
    <location>
        <begin position="338"/>
        <end position="349"/>
    </location>
</feature>